<evidence type="ECO:0000313" key="5">
    <source>
        <dbReference type="Proteomes" id="UP000433652"/>
    </source>
</evidence>
<evidence type="ECO:0000256" key="2">
    <source>
        <dbReference type="PROSITE-ProRule" id="PRU01091"/>
    </source>
</evidence>
<dbReference type="PROSITE" id="PS51755">
    <property type="entry name" value="OMPR_PHOB"/>
    <property type="match status" value="1"/>
</dbReference>
<organism evidence="4 5">
    <name type="scientific">Croceibacterium salegens</name>
    <dbReference type="NCBI Taxonomy" id="1737568"/>
    <lineage>
        <taxon>Bacteria</taxon>
        <taxon>Pseudomonadati</taxon>
        <taxon>Pseudomonadota</taxon>
        <taxon>Alphaproteobacteria</taxon>
        <taxon>Sphingomonadales</taxon>
        <taxon>Erythrobacteraceae</taxon>
        <taxon>Croceibacterium</taxon>
    </lineage>
</organism>
<evidence type="ECO:0000256" key="1">
    <source>
        <dbReference type="ARBA" id="ARBA00023125"/>
    </source>
</evidence>
<dbReference type="InterPro" id="IPR016032">
    <property type="entry name" value="Sig_transdc_resp-reg_C-effctor"/>
</dbReference>
<dbReference type="InterPro" id="IPR001867">
    <property type="entry name" value="OmpR/PhoB-type_DNA-bd"/>
</dbReference>
<dbReference type="GO" id="GO:0006355">
    <property type="term" value="P:regulation of DNA-templated transcription"/>
    <property type="evidence" value="ECO:0007669"/>
    <property type="project" value="InterPro"/>
</dbReference>
<dbReference type="CDD" id="cd00383">
    <property type="entry name" value="trans_reg_C"/>
    <property type="match status" value="1"/>
</dbReference>
<feature type="domain" description="OmpR/PhoB-type" evidence="3">
    <location>
        <begin position="3"/>
        <end position="101"/>
    </location>
</feature>
<protein>
    <recommendedName>
        <fullName evidence="3">OmpR/PhoB-type domain-containing protein</fullName>
    </recommendedName>
</protein>
<dbReference type="SUPFAM" id="SSF46894">
    <property type="entry name" value="C-terminal effector domain of the bipartite response regulators"/>
    <property type="match status" value="1"/>
</dbReference>
<keyword evidence="1 2" id="KW-0238">DNA-binding</keyword>
<keyword evidence="5" id="KW-1185">Reference proteome</keyword>
<dbReference type="Pfam" id="PF00486">
    <property type="entry name" value="Trans_reg_C"/>
    <property type="match status" value="1"/>
</dbReference>
<evidence type="ECO:0000259" key="3">
    <source>
        <dbReference type="PROSITE" id="PS51755"/>
    </source>
</evidence>
<dbReference type="InterPro" id="IPR036388">
    <property type="entry name" value="WH-like_DNA-bd_sf"/>
</dbReference>
<sequence length="138" mass="15634">MLPRWRTLGALTLDLFHRDGRHSGRWLGLHPREFGLLWRLADTPGVKVSCKALLPDVWRLSHGPETNSVELHVSRLRTKLAAVGCADLVLTDPRDGYCLSEEEPFMLAVEKPANEALDSYLNASQNWPETAVFEDEER</sequence>
<dbReference type="SMART" id="SM00862">
    <property type="entry name" value="Trans_reg_C"/>
    <property type="match status" value="1"/>
</dbReference>
<accession>A0A6I4SWH3</accession>
<dbReference type="OrthoDB" id="7595335at2"/>
<dbReference type="Gene3D" id="1.10.10.10">
    <property type="entry name" value="Winged helix-like DNA-binding domain superfamily/Winged helix DNA-binding domain"/>
    <property type="match status" value="1"/>
</dbReference>
<dbReference type="EMBL" id="WTYM01000040">
    <property type="protein sequence ID" value="MXO59838.1"/>
    <property type="molecule type" value="Genomic_DNA"/>
</dbReference>
<name>A0A6I4SWH3_9SPHN</name>
<reference evidence="4 5" key="1">
    <citation type="submission" date="2019-12" db="EMBL/GenBank/DDBJ databases">
        <title>Genomic-based taxomic classification of the family Erythrobacteraceae.</title>
        <authorList>
            <person name="Xu L."/>
        </authorList>
    </citation>
    <scope>NUCLEOTIDE SEQUENCE [LARGE SCALE GENOMIC DNA]</scope>
    <source>
        <strain evidence="4 5">MCCC 1K01500</strain>
    </source>
</reference>
<gene>
    <name evidence="4" type="ORF">GRI89_09830</name>
</gene>
<comment type="caution">
    <text evidence="4">The sequence shown here is derived from an EMBL/GenBank/DDBJ whole genome shotgun (WGS) entry which is preliminary data.</text>
</comment>
<dbReference type="Proteomes" id="UP000433652">
    <property type="component" value="Unassembled WGS sequence"/>
</dbReference>
<evidence type="ECO:0000313" key="4">
    <source>
        <dbReference type="EMBL" id="MXO59838.1"/>
    </source>
</evidence>
<proteinExistence type="predicted"/>
<dbReference type="AlphaFoldDB" id="A0A6I4SWH3"/>
<feature type="DNA-binding region" description="OmpR/PhoB-type" evidence="2">
    <location>
        <begin position="3"/>
        <end position="101"/>
    </location>
</feature>
<dbReference type="GO" id="GO:0003677">
    <property type="term" value="F:DNA binding"/>
    <property type="evidence" value="ECO:0007669"/>
    <property type="project" value="UniProtKB-UniRule"/>
</dbReference>
<dbReference type="GO" id="GO:0000160">
    <property type="term" value="P:phosphorelay signal transduction system"/>
    <property type="evidence" value="ECO:0007669"/>
    <property type="project" value="InterPro"/>
</dbReference>